<reference evidence="1" key="1">
    <citation type="journal article" date="2019" name="bioRxiv">
        <title>The Genome of the Zebra Mussel, Dreissena polymorpha: A Resource for Invasive Species Research.</title>
        <authorList>
            <person name="McCartney M.A."/>
            <person name="Auch B."/>
            <person name="Kono T."/>
            <person name="Mallez S."/>
            <person name="Zhang Y."/>
            <person name="Obille A."/>
            <person name="Becker A."/>
            <person name="Abrahante J.E."/>
            <person name="Garbe J."/>
            <person name="Badalamenti J.P."/>
            <person name="Herman A."/>
            <person name="Mangelson H."/>
            <person name="Liachko I."/>
            <person name="Sullivan S."/>
            <person name="Sone E.D."/>
            <person name="Koren S."/>
            <person name="Silverstein K.A.T."/>
            <person name="Beckman K.B."/>
            <person name="Gohl D.M."/>
        </authorList>
    </citation>
    <scope>NUCLEOTIDE SEQUENCE</scope>
    <source>
        <strain evidence="1">Duluth1</strain>
        <tissue evidence="1">Whole animal</tissue>
    </source>
</reference>
<protein>
    <submittedName>
        <fullName evidence="1">Uncharacterized protein</fullName>
    </submittedName>
</protein>
<evidence type="ECO:0000313" key="1">
    <source>
        <dbReference type="EMBL" id="KAH3845247.1"/>
    </source>
</evidence>
<gene>
    <name evidence="1" type="ORF">DPMN_087522</name>
</gene>
<dbReference type="EMBL" id="JAIWYP010000003">
    <property type="protein sequence ID" value="KAH3845247.1"/>
    <property type="molecule type" value="Genomic_DNA"/>
</dbReference>
<organism evidence="1 2">
    <name type="scientific">Dreissena polymorpha</name>
    <name type="common">Zebra mussel</name>
    <name type="synonym">Mytilus polymorpha</name>
    <dbReference type="NCBI Taxonomy" id="45954"/>
    <lineage>
        <taxon>Eukaryota</taxon>
        <taxon>Metazoa</taxon>
        <taxon>Spiralia</taxon>
        <taxon>Lophotrochozoa</taxon>
        <taxon>Mollusca</taxon>
        <taxon>Bivalvia</taxon>
        <taxon>Autobranchia</taxon>
        <taxon>Heteroconchia</taxon>
        <taxon>Euheterodonta</taxon>
        <taxon>Imparidentia</taxon>
        <taxon>Neoheterodontei</taxon>
        <taxon>Myida</taxon>
        <taxon>Dreissenoidea</taxon>
        <taxon>Dreissenidae</taxon>
        <taxon>Dreissena</taxon>
    </lineage>
</organism>
<dbReference type="AlphaFoldDB" id="A0A9D4KU32"/>
<evidence type="ECO:0000313" key="2">
    <source>
        <dbReference type="Proteomes" id="UP000828390"/>
    </source>
</evidence>
<sequence>MKTSLTCQKIHILLSAYFHSSCRTRASGKSTRPVKISLVNTSGRVVFLSPDLCLQTCPEGSWNRDIFILVVFQPSQCTSSCIRRYLTLRVQRRRALRSGSRSEQRDCRFSGIAGDRTVAVSRGTIGSPATLGIAHNLHHTLPAVSG</sequence>
<reference evidence="1" key="2">
    <citation type="submission" date="2020-11" db="EMBL/GenBank/DDBJ databases">
        <authorList>
            <person name="McCartney M.A."/>
            <person name="Auch B."/>
            <person name="Kono T."/>
            <person name="Mallez S."/>
            <person name="Becker A."/>
            <person name="Gohl D.M."/>
            <person name="Silverstein K.A.T."/>
            <person name="Koren S."/>
            <person name="Bechman K.B."/>
            <person name="Herman A."/>
            <person name="Abrahante J.E."/>
            <person name="Garbe J."/>
        </authorList>
    </citation>
    <scope>NUCLEOTIDE SEQUENCE</scope>
    <source>
        <strain evidence="1">Duluth1</strain>
        <tissue evidence="1">Whole animal</tissue>
    </source>
</reference>
<accession>A0A9D4KU32</accession>
<keyword evidence="2" id="KW-1185">Reference proteome</keyword>
<comment type="caution">
    <text evidence="1">The sequence shown here is derived from an EMBL/GenBank/DDBJ whole genome shotgun (WGS) entry which is preliminary data.</text>
</comment>
<proteinExistence type="predicted"/>
<name>A0A9D4KU32_DREPO</name>
<dbReference type="Proteomes" id="UP000828390">
    <property type="component" value="Unassembled WGS sequence"/>
</dbReference>